<keyword evidence="3" id="KW-1185">Reference proteome</keyword>
<proteinExistence type="predicted"/>
<feature type="compositionally biased region" description="Polar residues" evidence="1">
    <location>
        <begin position="115"/>
        <end position="128"/>
    </location>
</feature>
<gene>
    <name evidence="2" type="ORF">BSAL_50950</name>
</gene>
<dbReference type="AlphaFoldDB" id="A0A0S4KGY7"/>
<reference evidence="3" key="1">
    <citation type="submission" date="2015-09" db="EMBL/GenBank/DDBJ databases">
        <authorList>
            <consortium name="Pathogen Informatics"/>
        </authorList>
    </citation>
    <scope>NUCLEOTIDE SEQUENCE [LARGE SCALE GENOMIC DNA]</scope>
    <source>
        <strain evidence="3">Lake Konstanz</strain>
    </source>
</reference>
<dbReference type="VEuPathDB" id="TriTrypDB:BSAL_50950"/>
<evidence type="ECO:0000256" key="1">
    <source>
        <dbReference type="SAM" id="MobiDB-lite"/>
    </source>
</evidence>
<sequence length="273" mass="30059">MEQERKTSSSSAHFVAQPAAKSSTGTLLDAFGLPQQTSITTGVDSGVPARDDRVAAEFIASVTSSREDVVRAGVMLENAFQQVDLLISSTQKALDSTGREISRLERVRARETPLADQQQDTDSAGSSQHSKEERLHSGYLQLFESIAFCEKLIASRLDIKSVSHHEKRAWRQRIMGVLHQGDTSALGGLAGQREKIEYLENRLTAVLSKWGQNFKKATTTSNDEASSPTHILEMDEVGYEPIYRSLFAVDAKAPASEEEGIRLHQLYNAPQGR</sequence>
<feature type="region of interest" description="Disordered" evidence="1">
    <location>
        <begin position="105"/>
        <end position="131"/>
    </location>
</feature>
<protein>
    <submittedName>
        <fullName evidence="2">Uncharacterized protein</fullName>
    </submittedName>
</protein>
<organism evidence="2 3">
    <name type="scientific">Bodo saltans</name>
    <name type="common">Flagellated protozoan</name>
    <dbReference type="NCBI Taxonomy" id="75058"/>
    <lineage>
        <taxon>Eukaryota</taxon>
        <taxon>Discoba</taxon>
        <taxon>Euglenozoa</taxon>
        <taxon>Kinetoplastea</taxon>
        <taxon>Metakinetoplastina</taxon>
        <taxon>Eubodonida</taxon>
        <taxon>Bodonidae</taxon>
        <taxon>Bodo</taxon>
    </lineage>
</organism>
<dbReference type="Proteomes" id="UP000051952">
    <property type="component" value="Unassembled WGS sequence"/>
</dbReference>
<evidence type="ECO:0000313" key="2">
    <source>
        <dbReference type="EMBL" id="CUI11164.1"/>
    </source>
</evidence>
<evidence type="ECO:0000313" key="3">
    <source>
        <dbReference type="Proteomes" id="UP000051952"/>
    </source>
</evidence>
<dbReference type="EMBL" id="CYKH01000054">
    <property type="protein sequence ID" value="CUI11164.1"/>
    <property type="molecule type" value="Genomic_DNA"/>
</dbReference>
<name>A0A0S4KGY7_BODSA</name>
<accession>A0A0S4KGY7</accession>